<proteinExistence type="predicted"/>
<dbReference type="Gene3D" id="1.10.287.130">
    <property type="match status" value="1"/>
</dbReference>
<dbReference type="Gene3D" id="3.30.565.10">
    <property type="entry name" value="Histidine kinase-like ATPase, C-terminal domain"/>
    <property type="match status" value="1"/>
</dbReference>
<dbReference type="EC" id="2.7.13.3" evidence="2"/>
<keyword evidence="6" id="KW-0812">Transmembrane</keyword>
<feature type="domain" description="Response regulatory" evidence="8">
    <location>
        <begin position="715"/>
        <end position="828"/>
    </location>
</feature>
<reference evidence="9" key="1">
    <citation type="journal article" date="2019" name="PLoS Negl. Trop. Dis.">
        <title>Revisiting the worldwide diversity of Leptospira species in the environment.</title>
        <authorList>
            <person name="Vincent A.T."/>
            <person name="Schiettekatte O."/>
            <person name="Bourhy P."/>
            <person name="Veyrier F.J."/>
            <person name="Picardeau M."/>
        </authorList>
    </citation>
    <scope>NUCLEOTIDE SEQUENCE [LARGE SCALE GENOMIC DNA]</scope>
    <source>
        <strain evidence="9">201702476</strain>
    </source>
</reference>
<name>A0A4R9K6T5_9LEPT</name>
<dbReference type="InterPro" id="IPR036097">
    <property type="entry name" value="HisK_dim/P_sf"/>
</dbReference>
<keyword evidence="6" id="KW-0472">Membrane</keyword>
<dbReference type="Gene3D" id="3.40.50.2300">
    <property type="match status" value="1"/>
</dbReference>
<dbReference type="CDD" id="cd00082">
    <property type="entry name" value="HisKA"/>
    <property type="match status" value="1"/>
</dbReference>
<dbReference type="EMBL" id="RQGD01000020">
    <property type="protein sequence ID" value="TGL61311.1"/>
    <property type="molecule type" value="Genomic_DNA"/>
</dbReference>
<dbReference type="CDD" id="cd00156">
    <property type="entry name" value="REC"/>
    <property type="match status" value="1"/>
</dbReference>
<dbReference type="Pfam" id="PF02518">
    <property type="entry name" value="HATPase_c"/>
    <property type="match status" value="1"/>
</dbReference>
<evidence type="ECO:0000256" key="4">
    <source>
        <dbReference type="PROSITE-ProRule" id="PRU00169"/>
    </source>
</evidence>
<dbReference type="InterPro" id="IPR011006">
    <property type="entry name" value="CheY-like_superfamily"/>
</dbReference>
<dbReference type="PROSITE" id="PS50110">
    <property type="entry name" value="RESPONSE_REGULATORY"/>
    <property type="match status" value="1"/>
</dbReference>
<keyword evidence="6" id="KW-1133">Transmembrane helix</keyword>
<dbReference type="SMART" id="SM00448">
    <property type="entry name" value="REC"/>
    <property type="match status" value="1"/>
</dbReference>
<dbReference type="RefSeq" id="WP_135622951.1">
    <property type="nucleotide sequence ID" value="NZ_RQGD01000020.1"/>
</dbReference>
<sequence>MVKKVLLNQKSKELNSNSKNNLEKKGESRGSPVLSAAMNQNTKANRTKYFIILLTSSAVILTILPFFDQIHKKTRYRITDLKDNLTYRRLGSSEWKKFSNQEYIRTDKKENTMKMKIQLPDFSEGQNAIYLETIDMGARFFLDGRQFYSHGEWNAKDQIEHFPNFFAHIVLLPPEASAKTIDVDLYSDWKSIGIYDHILLGNERDLWEILILKQVPNFAFSLFYMIVGISAVLMFWMAKDSLLLYFGFSSISLSIICLAEVDINLTEYLWHEASAFLGLNGYFGMVYFFTKFIGEIFGKSTKLIMKYYSYVVILTYFYGLFIISTYGFTRGYCDYFELVGGIASGVGATLTVASCFYHAMLKEKNARILLFGLLVFFTTFYRYLFFQFGWSTDNASDVHLRFFPVMMSLVWIISLRYRENILRLQEYTHLLEESKLNLEEKIKEKTIGLEIANLHLTNANQSKNEFFANVSHEFKTPLTLILSPLERLSCKTNDEQSLFLLSVIHRNATRIQALVDDLLAIAKIEFGVIAKEKINVELISYFRKISEEFEILCDDKNIQFHLHESAQPLFFRIDKYQWDLILRNLLSNAVKFTPTGQVDLAYEVLENKIKINISDTGIGIAPDETHLVFEKFYQSSRGKAISSLGTGIGLYLVKEMVNDCEGSFVISSAENVGTKVELDLPLYPATEATQAETLFPRIRRAKFSNVLDRKDLKYRLLIVEDEPSMSDYLYHILKEKYMIKHVTTVDEAVACIENLEFDLILSDWTLPGKNGIVLLEQVKHKNKNLPFLFLTARTENYIVETAFQLGADDFIAKPFNVDDLLLRIEQKINKSKEHKQDIINEKDSIYGDIHDILGGKLTDLVSQINQLDFHPELIPERLANIRHTATTLSNELRTKLHEWEDFRNIERDFELGWMSMLLRRYSNAGRICRVKLKEGTIEWKEAERWSLSTKTEIFRITQEIANNDLKYGSGPVSYEIGSLLPSFELKILTKSHYQKDRIHGRGSRNLAERCQKLGASLQYLELEGEFNVLLFIPNTLV</sequence>
<dbReference type="PANTHER" id="PTHR43547:SF2">
    <property type="entry name" value="HYBRID SIGNAL TRANSDUCTION HISTIDINE KINASE C"/>
    <property type="match status" value="1"/>
</dbReference>
<dbReference type="Proteomes" id="UP000297693">
    <property type="component" value="Unassembled WGS sequence"/>
</dbReference>
<dbReference type="InterPro" id="IPR003661">
    <property type="entry name" value="HisK_dim/P_dom"/>
</dbReference>
<keyword evidence="10" id="KW-1185">Reference proteome</keyword>
<dbReference type="SUPFAM" id="SSF47384">
    <property type="entry name" value="Homodimeric domain of signal transducing histidine kinase"/>
    <property type="match status" value="1"/>
</dbReference>
<feature type="domain" description="Histidine kinase" evidence="7">
    <location>
        <begin position="469"/>
        <end position="684"/>
    </location>
</feature>
<evidence type="ECO:0000256" key="2">
    <source>
        <dbReference type="ARBA" id="ARBA00012438"/>
    </source>
</evidence>
<comment type="catalytic activity">
    <reaction evidence="1">
        <text>ATP + protein L-histidine = ADP + protein N-phospho-L-histidine.</text>
        <dbReference type="EC" id="2.7.13.3"/>
    </reaction>
</comment>
<evidence type="ECO:0000313" key="10">
    <source>
        <dbReference type="Proteomes" id="UP000297693"/>
    </source>
</evidence>
<dbReference type="InterPro" id="IPR004358">
    <property type="entry name" value="Sig_transdc_His_kin-like_C"/>
</dbReference>
<dbReference type="InterPro" id="IPR005467">
    <property type="entry name" value="His_kinase_dom"/>
</dbReference>
<dbReference type="SMART" id="SM00387">
    <property type="entry name" value="HATPase_c"/>
    <property type="match status" value="1"/>
</dbReference>
<dbReference type="PRINTS" id="PR00344">
    <property type="entry name" value="BCTRLSENSOR"/>
</dbReference>
<dbReference type="AlphaFoldDB" id="A0A4R9K6T5"/>
<evidence type="ECO:0000259" key="7">
    <source>
        <dbReference type="PROSITE" id="PS50109"/>
    </source>
</evidence>
<feature type="transmembrane region" description="Helical" evidence="6">
    <location>
        <begin position="218"/>
        <end position="236"/>
    </location>
</feature>
<feature type="transmembrane region" description="Helical" evidence="6">
    <location>
        <begin position="335"/>
        <end position="356"/>
    </location>
</feature>
<evidence type="ECO:0000256" key="5">
    <source>
        <dbReference type="SAM" id="MobiDB-lite"/>
    </source>
</evidence>
<feature type="transmembrane region" description="Helical" evidence="6">
    <location>
        <begin position="269"/>
        <end position="289"/>
    </location>
</feature>
<dbReference type="SUPFAM" id="SSF52172">
    <property type="entry name" value="CheY-like"/>
    <property type="match status" value="1"/>
</dbReference>
<accession>A0A4R9K6T5</accession>
<dbReference type="InterPro" id="IPR003594">
    <property type="entry name" value="HATPase_dom"/>
</dbReference>
<evidence type="ECO:0000313" key="9">
    <source>
        <dbReference type="EMBL" id="TGL61311.1"/>
    </source>
</evidence>
<evidence type="ECO:0000259" key="8">
    <source>
        <dbReference type="PROSITE" id="PS50110"/>
    </source>
</evidence>
<feature type="transmembrane region" description="Helical" evidence="6">
    <location>
        <begin position="310"/>
        <end position="329"/>
    </location>
</feature>
<evidence type="ECO:0000256" key="6">
    <source>
        <dbReference type="SAM" id="Phobius"/>
    </source>
</evidence>
<dbReference type="SUPFAM" id="SSF55874">
    <property type="entry name" value="ATPase domain of HSP90 chaperone/DNA topoisomerase II/histidine kinase"/>
    <property type="match status" value="1"/>
</dbReference>
<dbReference type="PROSITE" id="PS50109">
    <property type="entry name" value="HIS_KIN"/>
    <property type="match status" value="1"/>
</dbReference>
<dbReference type="SMART" id="SM00388">
    <property type="entry name" value="HisKA"/>
    <property type="match status" value="1"/>
</dbReference>
<feature type="transmembrane region" description="Helical" evidence="6">
    <location>
        <begin position="49"/>
        <end position="67"/>
    </location>
</feature>
<dbReference type="OrthoDB" id="9809348at2"/>
<keyword evidence="3 4" id="KW-0597">Phosphoprotein</keyword>
<evidence type="ECO:0000256" key="3">
    <source>
        <dbReference type="ARBA" id="ARBA00022553"/>
    </source>
</evidence>
<dbReference type="Gene3D" id="6.10.250.2870">
    <property type="match status" value="1"/>
</dbReference>
<comment type="caution">
    <text evidence="9">The sequence shown here is derived from an EMBL/GenBank/DDBJ whole genome shotgun (WGS) entry which is preliminary data.</text>
</comment>
<protein>
    <recommendedName>
        <fullName evidence="2">histidine kinase</fullName>
        <ecNumber evidence="2">2.7.13.3</ecNumber>
    </recommendedName>
</protein>
<dbReference type="Pfam" id="PF00512">
    <property type="entry name" value="HisKA"/>
    <property type="match status" value="1"/>
</dbReference>
<gene>
    <name evidence="9" type="ORF">EHQ58_05915</name>
</gene>
<feature type="transmembrane region" description="Helical" evidence="6">
    <location>
        <begin position="243"/>
        <end position="263"/>
    </location>
</feature>
<feature type="region of interest" description="Disordered" evidence="5">
    <location>
        <begin position="13"/>
        <end position="38"/>
    </location>
</feature>
<dbReference type="Pfam" id="PF00072">
    <property type="entry name" value="Response_reg"/>
    <property type="match status" value="1"/>
</dbReference>
<organism evidence="9 10">
    <name type="scientific">Leptospira ognonensis</name>
    <dbReference type="NCBI Taxonomy" id="2484945"/>
    <lineage>
        <taxon>Bacteria</taxon>
        <taxon>Pseudomonadati</taxon>
        <taxon>Spirochaetota</taxon>
        <taxon>Spirochaetia</taxon>
        <taxon>Leptospirales</taxon>
        <taxon>Leptospiraceae</taxon>
        <taxon>Leptospira</taxon>
    </lineage>
</organism>
<dbReference type="InterPro" id="IPR036890">
    <property type="entry name" value="HATPase_C_sf"/>
</dbReference>
<feature type="modified residue" description="4-aspartylphosphate" evidence="4">
    <location>
        <position position="763"/>
    </location>
</feature>
<dbReference type="InterPro" id="IPR001789">
    <property type="entry name" value="Sig_transdc_resp-reg_receiver"/>
</dbReference>
<evidence type="ECO:0000256" key="1">
    <source>
        <dbReference type="ARBA" id="ARBA00000085"/>
    </source>
</evidence>
<dbReference type="GO" id="GO:0000155">
    <property type="term" value="F:phosphorelay sensor kinase activity"/>
    <property type="evidence" value="ECO:0007669"/>
    <property type="project" value="InterPro"/>
</dbReference>
<feature type="transmembrane region" description="Helical" evidence="6">
    <location>
        <begin position="368"/>
        <end position="386"/>
    </location>
</feature>
<dbReference type="PANTHER" id="PTHR43547">
    <property type="entry name" value="TWO-COMPONENT HISTIDINE KINASE"/>
    <property type="match status" value="1"/>
</dbReference>